<organism evidence="2">
    <name type="scientific">Caldicellulosiruptor owensensis</name>
    <dbReference type="NCBI Taxonomy" id="55205"/>
    <lineage>
        <taxon>Bacteria</taxon>
        <taxon>Bacillati</taxon>
        <taxon>Bacillota</taxon>
        <taxon>Bacillota incertae sedis</taxon>
        <taxon>Caldicellulosiruptorales</taxon>
        <taxon>Caldicellulosiruptoraceae</taxon>
        <taxon>Caldicellulosiruptor</taxon>
    </lineage>
</organism>
<proteinExistence type="predicted"/>
<keyword evidence="1" id="KW-0472">Membrane</keyword>
<gene>
    <name evidence="2" type="ORF">ENL71_05420</name>
</gene>
<accession>A0A7C5V1M7</accession>
<keyword evidence="1" id="KW-1133">Transmembrane helix</keyword>
<dbReference type="AlphaFoldDB" id="A0A7C5V1M7"/>
<evidence type="ECO:0000313" key="2">
    <source>
        <dbReference type="EMBL" id="HHS01950.1"/>
    </source>
</evidence>
<reference evidence="2" key="1">
    <citation type="journal article" date="2020" name="mSystems">
        <title>Genome- and Community-Level Interaction Insights into Carbon Utilization and Element Cycling Functions of Hydrothermarchaeota in Hydrothermal Sediment.</title>
        <authorList>
            <person name="Zhou Z."/>
            <person name="Liu Y."/>
            <person name="Xu W."/>
            <person name="Pan J."/>
            <person name="Luo Z.H."/>
            <person name="Li M."/>
        </authorList>
    </citation>
    <scope>NUCLEOTIDE SEQUENCE [LARGE SCALE GENOMIC DNA]</scope>
    <source>
        <strain evidence="2">SpSt-102</strain>
    </source>
</reference>
<comment type="caution">
    <text evidence="2">The sequence shown here is derived from an EMBL/GenBank/DDBJ whole genome shotgun (WGS) entry which is preliminary data.</text>
</comment>
<feature type="transmembrane region" description="Helical" evidence="1">
    <location>
        <begin position="38"/>
        <end position="65"/>
    </location>
</feature>
<dbReference type="EMBL" id="DRUZ01000068">
    <property type="protein sequence ID" value="HHS01950.1"/>
    <property type="molecule type" value="Genomic_DNA"/>
</dbReference>
<keyword evidence="1" id="KW-0812">Transmembrane</keyword>
<name>A0A7C5V1M7_9FIRM</name>
<protein>
    <recommendedName>
        <fullName evidence="3">Bacteriocin</fullName>
    </recommendedName>
</protein>
<evidence type="ECO:0000256" key="1">
    <source>
        <dbReference type="SAM" id="Phobius"/>
    </source>
</evidence>
<sequence length="67" mass="6932">MRLSIESSVGGYFEQLNEEEMLEAIGGVNLWLGTPTTAALSTTLTCAVASGLISAAASIIATMVIKK</sequence>
<evidence type="ECO:0008006" key="3">
    <source>
        <dbReference type="Google" id="ProtNLM"/>
    </source>
</evidence>